<protein>
    <submittedName>
        <fullName evidence="2">Uncharacterized protein</fullName>
    </submittedName>
</protein>
<proteinExistence type="predicted"/>
<gene>
    <name evidence="2" type="ORF">Dac01nite_01730</name>
</gene>
<accession>A0A919Q1Z1</accession>
<evidence type="ECO:0000256" key="1">
    <source>
        <dbReference type="SAM" id="MobiDB-lite"/>
    </source>
</evidence>
<reference evidence="2" key="1">
    <citation type="submission" date="2021-01" db="EMBL/GenBank/DDBJ databases">
        <title>Whole genome shotgun sequence of Demequina activiva NBRC 110675.</title>
        <authorList>
            <person name="Komaki H."/>
            <person name="Tamura T."/>
        </authorList>
    </citation>
    <scope>NUCLEOTIDE SEQUENCE</scope>
    <source>
        <strain evidence="2">NBRC 110675</strain>
    </source>
</reference>
<comment type="caution">
    <text evidence="2">The sequence shown here is derived from an EMBL/GenBank/DDBJ whole genome shotgun (WGS) entry which is preliminary data.</text>
</comment>
<dbReference type="AlphaFoldDB" id="A0A919Q1Z1"/>
<evidence type="ECO:0000313" key="3">
    <source>
        <dbReference type="Proteomes" id="UP000652354"/>
    </source>
</evidence>
<organism evidence="2 3">
    <name type="scientific">Demequina activiva</name>
    <dbReference type="NCBI Taxonomy" id="1582364"/>
    <lineage>
        <taxon>Bacteria</taxon>
        <taxon>Bacillati</taxon>
        <taxon>Actinomycetota</taxon>
        <taxon>Actinomycetes</taxon>
        <taxon>Micrococcales</taxon>
        <taxon>Demequinaceae</taxon>
        <taxon>Demequina</taxon>
    </lineage>
</organism>
<name>A0A919Q1Z1_9MICO</name>
<feature type="region of interest" description="Disordered" evidence="1">
    <location>
        <begin position="1"/>
        <end position="29"/>
    </location>
</feature>
<keyword evidence="3" id="KW-1185">Reference proteome</keyword>
<dbReference type="Proteomes" id="UP000652354">
    <property type="component" value="Unassembled WGS sequence"/>
</dbReference>
<dbReference type="EMBL" id="BONR01000001">
    <property type="protein sequence ID" value="GIG53421.1"/>
    <property type="molecule type" value="Genomic_DNA"/>
</dbReference>
<sequence length="66" mass="7034">MAGEQHTPTSPSEPTGRTRPRSPERVTLTGAPLPLRLETEQQCGAADARVSIRVSVVATLAPQLRS</sequence>
<feature type="compositionally biased region" description="Polar residues" evidence="1">
    <location>
        <begin position="1"/>
        <end position="15"/>
    </location>
</feature>
<evidence type="ECO:0000313" key="2">
    <source>
        <dbReference type="EMBL" id="GIG53421.1"/>
    </source>
</evidence>